<evidence type="ECO:0000313" key="3">
    <source>
        <dbReference type="Proteomes" id="UP000233551"/>
    </source>
</evidence>
<proteinExistence type="predicted"/>
<evidence type="ECO:0000313" key="2">
    <source>
        <dbReference type="EMBL" id="PKI70900.1"/>
    </source>
</evidence>
<organism evidence="2 3">
    <name type="scientific">Punica granatum</name>
    <name type="common">Pomegranate</name>
    <dbReference type="NCBI Taxonomy" id="22663"/>
    <lineage>
        <taxon>Eukaryota</taxon>
        <taxon>Viridiplantae</taxon>
        <taxon>Streptophyta</taxon>
        <taxon>Embryophyta</taxon>
        <taxon>Tracheophyta</taxon>
        <taxon>Spermatophyta</taxon>
        <taxon>Magnoliopsida</taxon>
        <taxon>eudicotyledons</taxon>
        <taxon>Gunneridae</taxon>
        <taxon>Pentapetalae</taxon>
        <taxon>rosids</taxon>
        <taxon>malvids</taxon>
        <taxon>Myrtales</taxon>
        <taxon>Lythraceae</taxon>
        <taxon>Punica</taxon>
    </lineage>
</organism>
<sequence>MTGNPFGAAVAKGEVFPFMLRGAALRWVTIEQNERLIKLPPSPSHNAQTKDPQGKRPGYLLQYDPRSVLLHNSIIKCGFFFRHSRQLGTPSKQFGTAHTTARRKRGEHLSAGTTSKQELRQTLIPDHSGYVGAPPQILSPSAHGIPQDKIPHRMAGASPTKA</sequence>
<name>A0A2I0KRH0_PUNGR</name>
<keyword evidence="3" id="KW-1185">Reference proteome</keyword>
<dbReference type="Proteomes" id="UP000233551">
    <property type="component" value="Unassembled WGS sequence"/>
</dbReference>
<accession>A0A2I0KRH0</accession>
<feature type="region of interest" description="Disordered" evidence="1">
    <location>
        <begin position="38"/>
        <end position="57"/>
    </location>
</feature>
<dbReference type="AlphaFoldDB" id="A0A2I0KRH0"/>
<evidence type="ECO:0000256" key="1">
    <source>
        <dbReference type="SAM" id="MobiDB-lite"/>
    </source>
</evidence>
<dbReference type="EMBL" id="PGOL01000415">
    <property type="protein sequence ID" value="PKI70900.1"/>
    <property type="molecule type" value="Genomic_DNA"/>
</dbReference>
<gene>
    <name evidence="2" type="ORF">CRG98_008695</name>
</gene>
<protein>
    <submittedName>
        <fullName evidence="2">Uncharacterized protein</fullName>
    </submittedName>
</protein>
<feature type="region of interest" description="Disordered" evidence="1">
    <location>
        <begin position="91"/>
        <end position="162"/>
    </location>
</feature>
<comment type="caution">
    <text evidence="2">The sequence shown here is derived from an EMBL/GenBank/DDBJ whole genome shotgun (WGS) entry which is preliminary data.</text>
</comment>
<reference evidence="2 3" key="1">
    <citation type="submission" date="2017-11" db="EMBL/GenBank/DDBJ databases">
        <title>De-novo sequencing of pomegranate (Punica granatum L.) genome.</title>
        <authorList>
            <person name="Akparov Z."/>
            <person name="Amiraslanov A."/>
            <person name="Hajiyeva S."/>
            <person name="Abbasov M."/>
            <person name="Kaur K."/>
            <person name="Hamwieh A."/>
            <person name="Solovyev V."/>
            <person name="Salamov A."/>
            <person name="Braich B."/>
            <person name="Kosarev P."/>
            <person name="Mahmoud A."/>
            <person name="Hajiyev E."/>
            <person name="Babayeva S."/>
            <person name="Izzatullayeva V."/>
            <person name="Mammadov A."/>
            <person name="Mammadov A."/>
            <person name="Sharifova S."/>
            <person name="Ojaghi J."/>
            <person name="Eynullazada K."/>
            <person name="Bayramov B."/>
            <person name="Abdulazimova A."/>
            <person name="Shahmuradov I."/>
        </authorList>
    </citation>
    <scope>NUCLEOTIDE SEQUENCE [LARGE SCALE GENOMIC DNA]</scope>
    <source>
        <strain evidence="3">cv. AG2017</strain>
        <tissue evidence="2">Leaf</tissue>
    </source>
</reference>